<feature type="non-terminal residue" evidence="1">
    <location>
        <position position="51"/>
    </location>
</feature>
<reference evidence="1" key="2">
    <citation type="submission" date="2016-06" db="EMBL/GenBank/DDBJ databases">
        <title>The genome of a short-lived fish provides insights into sex chromosome evolution and the genetic control of aging.</title>
        <authorList>
            <person name="Reichwald K."/>
            <person name="Felder M."/>
            <person name="Petzold A."/>
            <person name="Koch P."/>
            <person name="Groth M."/>
            <person name="Platzer M."/>
        </authorList>
    </citation>
    <scope>NUCLEOTIDE SEQUENCE</scope>
    <source>
        <tissue evidence="1">Brain</tissue>
    </source>
</reference>
<name>A0A1A8IBU3_NOTKU</name>
<reference evidence="1" key="1">
    <citation type="submission" date="2016-05" db="EMBL/GenBank/DDBJ databases">
        <authorList>
            <person name="Lavstsen T."/>
            <person name="Jespersen J.S."/>
        </authorList>
    </citation>
    <scope>NUCLEOTIDE SEQUENCE</scope>
    <source>
        <tissue evidence="1">Brain</tissue>
    </source>
</reference>
<protein>
    <submittedName>
        <fullName evidence="1">Uncharacterized protein</fullName>
    </submittedName>
</protein>
<organism evidence="1">
    <name type="scientific">Nothobranchius kuhntae</name>
    <name type="common">Beira killifish</name>
    <dbReference type="NCBI Taxonomy" id="321403"/>
    <lineage>
        <taxon>Eukaryota</taxon>
        <taxon>Metazoa</taxon>
        <taxon>Chordata</taxon>
        <taxon>Craniata</taxon>
        <taxon>Vertebrata</taxon>
        <taxon>Euteleostomi</taxon>
        <taxon>Actinopterygii</taxon>
        <taxon>Neopterygii</taxon>
        <taxon>Teleostei</taxon>
        <taxon>Neoteleostei</taxon>
        <taxon>Acanthomorphata</taxon>
        <taxon>Ovalentaria</taxon>
        <taxon>Atherinomorphae</taxon>
        <taxon>Cyprinodontiformes</taxon>
        <taxon>Nothobranchiidae</taxon>
        <taxon>Nothobranchius</taxon>
    </lineage>
</organism>
<accession>A0A1A8IBU3</accession>
<proteinExistence type="predicted"/>
<gene>
    <name evidence="1" type="primary">Nfu_g_1_012164</name>
</gene>
<sequence length="51" mass="5889">MSLKPQQVEALEAFLLKKKKDVCAIARRHFVLTIAKKLQRRAVQSAFPSFF</sequence>
<dbReference type="AlphaFoldDB" id="A0A1A8IBU3"/>
<evidence type="ECO:0000313" key="1">
    <source>
        <dbReference type="EMBL" id="SBQ94563.1"/>
    </source>
</evidence>
<dbReference type="EMBL" id="HAED01008351">
    <property type="protein sequence ID" value="SBQ94563.1"/>
    <property type="molecule type" value="Transcribed_RNA"/>
</dbReference>